<evidence type="ECO:0000256" key="1">
    <source>
        <dbReference type="SAM" id="SignalP"/>
    </source>
</evidence>
<name>A0A545UY48_9HYPO</name>
<dbReference type="PANTHER" id="PTHR46310:SF7">
    <property type="entry name" value="AMIDASE 1"/>
    <property type="match status" value="1"/>
</dbReference>
<comment type="caution">
    <text evidence="3">The sequence shown here is derived from an EMBL/GenBank/DDBJ whole genome shotgun (WGS) entry which is preliminary data.</text>
</comment>
<dbReference type="EMBL" id="SPUK01000010">
    <property type="protein sequence ID" value="TQV94404.1"/>
    <property type="molecule type" value="Genomic_DNA"/>
</dbReference>
<evidence type="ECO:0000313" key="4">
    <source>
        <dbReference type="Proteomes" id="UP000315783"/>
    </source>
</evidence>
<feature type="signal peptide" evidence="1">
    <location>
        <begin position="1"/>
        <end position="15"/>
    </location>
</feature>
<accession>A0A545UY48</accession>
<dbReference type="Gene3D" id="3.90.1300.10">
    <property type="entry name" value="Amidase signature (AS) domain"/>
    <property type="match status" value="1"/>
</dbReference>
<protein>
    <submittedName>
        <fullName evidence="3">Amidase signature enzyme</fullName>
    </submittedName>
</protein>
<dbReference type="STRING" id="43265.A0A545UY48"/>
<dbReference type="AlphaFoldDB" id="A0A545UY48"/>
<dbReference type="InterPro" id="IPR023631">
    <property type="entry name" value="Amidase_dom"/>
</dbReference>
<evidence type="ECO:0000259" key="2">
    <source>
        <dbReference type="Pfam" id="PF01425"/>
    </source>
</evidence>
<dbReference type="InterPro" id="IPR036928">
    <property type="entry name" value="AS_sf"/>
</dbReference>
<dbReference type="Proteomes" id="UP000315783">
    <property type="component" value="Unassembled WGS sequence"/>
</dbReference>
<feature type="chain" id="PRO_5021825866" evidence="1">
    <location>
        <begin position="16"/>
        <end position="606"/>
    </location>
</feature>
<feature type="domain" description="Amidase" evidence="2">
    <location>
        <begin position="185"/>
        <end position="582"/>
    </location>
</feature>
<dbReference type="OrthoDB" id="5423360at2759"/>
<gene>
    <name evidence="3" type="ORF">IF1G_07283</name>
</gene>
<evidence type="ECO:0000313" key="3">
    <source>
        <dbReference type="EMBL" id="TQV94404.1"/>
    </source>
</evidence>
<proteinExistence type="predicted"/>
<keyword evidence="1" id="KW-0732">Signal</keyword>
<dbReference type="SUPFAM" id="SSF75304">
    <property type="entry name" value="Amidase signature (AS) enzymes"/>
    <property type="match status" value="1"/>
</dbReference>
<organism evidence="3 4">
    <name type="scientific">Cordyceps javanica</name>
    <dbReference type="NCBI Taxonomy" id="43265"/>
    <lineage>
        <taxon>Eukaryota</taxon>
        <taxon>Fungi</taxon>
        <taxon>Dikarya</taxon>
        <taxon>Ascomycota</taxon>
        <taxon>Pezizomycotina</taxon>
        <taxon>Sordariomycetes</taxon>
        <taxon>Hypocreomycetidae</taxon>
        <taxon>Hypocreales</taxon>
        <taxon>Cordycipitaceae</taxon>
        <taxon>Cordyceps</taxon>
    </lineage>
</organism>
<dbReference type="Pfam" id="PF01425">
    <property type="entry name" value="Amidase"/>
    <property type="match status" value="1"/>
</dbReference>
<dbReference type="PANTHER" id="PTHR46310">
    <property type="entry name" value="AMIDASE 1"/>
    <property type="match status" value="1"/>
</dbReference>
<keyword evidence="4" id="KW-1185">Reference proteome</keyword>
<sequence length="606" mass="65062">MRFLGWLTSAAVAFASTVLHVGSTTYYSPDFLVGTVSFERASAPTVAVPAAYLSRPPVSYQDFKTQMHELLSSDDVISTIFFSTVILPSGVRLPSEVEQCFESKDISIFNSSLNNTMASGPYFLHPSGRLSRVYRLYTDTSMAFTQGVIEGEGGRYFPSVAAAGDGANAAISIPVPSRHYYPKPSAEKPLSGLRLAIKDVFNLGGIKTGGGSRAYAALYPPAAETASSLQRLIDMGAVVVGKVKTSQFAIGEVPTANYVDQLAPFNPRGDGYQSPSASSCGPGAAIASYDWLDLALGTDTTGSIRGPSAANGVFGMRITNASLPLDGILPISAAMDTPGLLARDAELLQKTYSRWLNANASYSSFPKTIILPDESWSLLNATATAAYDEFFRQLSALTGAKIEHLSVNKSFIENTGNKEGLDTFVGAFQAILVLDQWENLGKPFFSDYQKQFGRSPFVDPVLRMGLSIAQNISSADYNEAQRRLKIYRAWFTSQLVPSCESSLVAYPLNPGSVLYRDDSLRSAHDFVESSVYSTQQAAFAGVPDYAVPIGVREYTSAVSGVKEQLPVSVGLIAGAGCDNMLLDMIVGLGRKNEGFKTVVKTGRVPW</sequence>
<reference evidence="3 4" key="1">
    <citation type="journal article" date="2019" name="Appl. Microbiol. Biotechnol.">
        <title>Genome sequence of Isaria javanica and comparative genome analysis insights into family S53 peptidase evolution in fungal entomopathogens.</title>
        <authorList>
            <person name="Lin R."/>
            <person name="Zhang X."/>
            <person name="Xin B."/>
            <person name="Zou M."/>
            <person name="Gao Y."/>
            <person name="Qin F."/>
            <person name="Hu Q."/>
            <person name="Xie B."/>
            <person name="Cheng X."/>
        </authorList>
    </citation>
    <scope>NUCLEOTIDE SEQUENCE [LARGE SCALE GENOMIC DNA]</scope>
    <source>
        <strain evidence="3 4">IJ1G</strain>
    </source>
</reference>